<reference evidence="1" key="1">
    <citation type="journal article" date="2022" name="Int. J. Mol. Sci.">
        <title>Draft Genome of Tanacetum Coccineum: Genomic Comparison of Closely Related Tanacetum-Family Plants.</title>
        <authorList>
            <person name="Yamashiro T."/>
            <person name="Shiraishi A."/>
            <person name="Nakayama K."/>
            <person name="Satake H."/>
        </authorList>
    </citation>
    <scope>NUCLEOTIDE SEQUENCE</scope>
</reference>
<evidence type="ECO:0000313" key="2">
    <source>
        <dbReference type="Proteomes" id="UP001151760"/>
    </source>
</evidence>
<sequence length="306" mass="33707">MVRVRSEFEFAHTKRLASGVDVVLKGAARVFVPKGLRLAVKPHAQRCDVGRYPFIGKFPNTRYIQGLWVLADKIVLQTARSSASLVVVLCILDAYLSSSSRHRECGSVGMGCCTGLHEIAMADLRKKSTIASLNGCCGFSSVDGESETYTFQGFVCRGCRVLFALAWMDFHELVIAGDLLSIENGVTRTKKYAELSVVEKIQVDCDMKATNIILQVLPADIYSLVVMHLELLRGERVKGYLVLAIRVMILVMGEIGGNKCAPVDRARVVKSPKLCSLKVKTLWLGNALSPLNDQGKCVAWHRNKQC</sequence>
<evidence type="ECO:0000313" key="1">
    <source>
        <dbReference type="EMBL" id="GJS88983.1"/>
    </source>
</evidence>
<keyword evidence="2" id="KW-1185">Reference proteome</keyword>
<accession>A0ABQ4ZJB5</accession>
<reference evidence="1" key="2">
    <citation type="submission" date="2022-01" db="EMBL/GenBank/DDBJ databases">
        <authorList>
            <person name="Yamashiro T."/>
            <person name="Shiraishi A."/>
            <person name="Satake H."/>
            <person name="Nakayama K."/>
        </authorList>
    </citation>
    <scope>NUCLEOTIDE SEQUENCE</scope>
</reference>
<comment type="caution">
    <text evidence="1">The sequence shown here is derived from an EMBL/GenBank/DDBJ whole genome shotgun (WGS) entry which is preliminary data.</text>
</comment>
<proteinExistence type="predicted"/>
<name>A0ABQ4ZJB5_9ASTR</name>
<protein>
    <submittedName>
        <fullName evidence="1">Uncharacterized protein</fullName>
    </submittedName>
</protein>
<gene>
    <name evidence="1" type="ORF">Tco_0771619</name>
</gene>
<organism evidence="1 2">
    <name type="scientific">Tanacetum coccineum</name>
    <dbReference type="NCBI Taxonomy" id="301880"/>
    <lineage>
        <taxon>Eukaryota</taxon>
        <taxon>Viridiplantae</taxon>
        <taxon>Streptophyta</taxon>
        <taxon>Embryophyta</taxon>
        <taxon>Tracheophyta</taxon>
        <taxon>Spermatophyta</taxon>
        <taxon>Magnoliopsida</taxon>
        <taxon>eudicotyledons</taxon>
        <taxon>Gunneridae</taxon>
        <taxon>Pentapetalae</taxon>
        <taxon>asterids</taxon>
        <taxon>campanulids</taxon>
        <taxon>Asterales</taxon>
        <taxon>Asteraceae</taxon>
        <taxon>Asteroideae</taxon>
        <taxon>Anthemideae</taxon>
        <taxon>Anthemidinae</taxon>
        <taxon>Tanacetum</taxon>
    </lineage>
</organism>
<dbReference type="Proteomes" id="UP001151760">
    <property type="component" value="Unassembled WGS sequence"/>
</dbReference>
<dbReference type="EMBL" id="BQNB010011315">
    <property type="protein sequence ID" value="GJS88983.1"/>
    <property type="molecule type" value="Genomic_DNA"/>
</dbReference>